<evidence type="ECO:0000313" key="2">
    <source>
        <dbReference type="Proteomes" id="UP000483078"/>
    </source>
</evidence>
<organism evidence="1 2">
    <name type="scientific">Sediminimonas qiaohouensis</name>
    <dbReference type="NCBI Taxonomy" id="552061"/>
    <lineage>
        <taxon>Bacteria</taxon>
        <taxon>Pseudomonadati</taxon>
        <taxon>Pseudomonadota</taxon>
        <taxon>Alphaproteobacteria</taxon>
        <taxon>Rhodobacterales</taxon>
        <taxon>Roseobacteraceae</taxon>
        <taxon>Sediminimonas</taxon>
    </lineage>
</organism>
<feature type="non-terminal residue" evidence="1">
    <location>
        <position position="1"/>
    </location>
</feature>
<reference evidence="1 2" key="1">
    <citation type="submission" date="2019-06" db="EMBL/GenBank/DDBJ databases">
        <title>Enrichment of Autotrophic Halophilic Microorganisms from Red Sea Brine Pool Using Microbial Electrosynthesis System.</title>
        <authorList>
            <person name="Alqahtani M.F."/>
            <person name="Bajracharya S."/>
            <person name="Katuri K.P."/>
            <person name="Ali M."/>
            <person name="Saikaly P.E."/>
        </authorList>
    </citation>
    <scope>NUCLEOTIDE SEQUENCE [LARGE SCALE GENOMIC DNA]</scope>
    <source>
        <strain evidence="1">MES6</strain>
    </source>
</reference>
<protein>
    <submittedName>
        <fullName evidence="1">Fructose-1,6-bisphosphate aldolase</fullName>
        <ecNumber evidence="1">4.1.2.13</ecNumber>
    </submittedName>
</protein>
<comment type="caution">
    <text evidence="1">The sequence shown here is derived from an EMBL/GenBank/DDBJ whole genome shotgun (WGS) entry which is preliminary data.</text>
</comment>
<evidence type="ECO:0000313" key="1">
    <source>
        <dbReference type="EMBL" id="MTJ04365.1"/>
    </source>
</evidence>
<dbReference type="GO" id="GO:0004332">
    <property type="term" value="F:fructose-bisphosphate aldolase activity"/>
    <property type="evidence" value="ECO:0007669"/>
    <property type="project" value="UniProtKB-EC"/>
</dbReference>
<dbReference type="EMBL" id="VENJ01000006">
    <property type="protein sequence ID" value="MTJ04365.1"/>
    <property type="molecule type" value="Genomic_DNA"/>
</dbReference>
<gene>
    <name evidence="1" type="ORF">FH759_06690</name>
</gene>
<sequence>AMAELEALCRDRFERFGAAGQASRIKPIPLDDMAERYAKGTLAPRIPASKAA</sequence>
<keyword evidence="1" id="KW-0456">Lyase</keyword>
<dbReference type="EC" id="4.1.2.13" evidence="1"/>
<dbReference type="AlphaFoldDB" id="A0A7C9HBJ2"/>
<proteinExistence type="predicted"/>
<accession>A0A7C9HBJ2</accession>
<dbReference type="Proteomes" id="UP000483078">
    <property type="component" value="Unassembled WGS sequence"/>
</dbReference>
<name>A0A7C9HBJ2_9RHOB</name>